<reference evidence="2" key="1">
    <citation type="submission" date="2011-12" db="EMBL/GenBank/DDBJ databases">
        <authorList>
            <consortium name="The Broad Institute Genome Sequencing Platform"/>
            <person name="Russ C."/>
            <person name="Tyler B."/>
            <person name="Panabieres F."/>
            <person name="Shan W."/>
            <person name="Tripathy S."/>
            <person name="Grunwald N."/>
            <person name="Machado M."/>
            <person name="Young S.K."/>
            <person name="Zeng Q."/>
            <person name="Gargeya S."/>
            <person name="Fitzgerald M."/>
            <person name="Haas B."/>
            <person name="Abouelleil A."/>
            <person name="Alvarado L."/>
            <person name="Arachchi H.M."/>
            <person name="Berlin A."/>
            <person name="Chapman S.B."/>
            <person name="Gearin G."/>
            <person name="Goldberg J."/>
            <person name="Griggs A."/>
            <person name="Gujja S."/>
            <person name="Hansen M."/>
            <person name="Heiman D."/>
            <person name="Howarth C."/>
            <person name="Larimer J."/>
            <person name="Lui A."/>
            <person name="MacDonald P.J.P."/>
            <person name="McCowen C."/>
            <person name="Montmayeur A."/>
            <person name="Murphy C."/>
            <person name="Neiman D."/>
            <person name="Pearson M."/>
            <person name="Priest M."/>
            <person name="Roberts A."/>
            <person name="Saif S."/>
            <person name="Shea T."/>
            <person name="Sisk P."/>
            <person name="Stolte C."/>
            <person name="Sykes S."/>
            <person name="Wortman J."/>
            <person name="Nusbaum C."/>
            <person name="Birren B."/>
        </authorList>
    </citation>
    <scope>NUCLEOTIDE SEQUENCE [LARGE SCALE GENOMIC DNA]</scope>
    <source>
        <strain evidence="2">INRA-310</strain>
    </source>
</reference>
<dbReference type="VEuPathDB" id="FungiDB:PPTG_21005"/>
<protein>
    <submittedName>
        <fullName evidence="1">Uncharacterized protein</fullName>
    </submittedName>
</protein>
<dbReference type="RefSeq" id="XP_008892686.1">
    <property type="nucleotide sequence ID" value="XM_008894438.1"/>
</dbReference>
<reference evidence="1 2" key="2">
    <citation type="submission" date="2013-11" db="EMBL/GenBank/DDBJ databases">
        <title>The Genome Sequence of Phytophthora parasitica INRA-310.</title>
        <authorList>
            <consortium name="The Broad Institute Genomics Platform"/>
            <person name="Russ C."/>
            <person name="Tyler B."/>
            <person name="Panabieres F."/>
            <person name="Shan W."/>
            <person name="Tripathy S."/>
            <person name="Grunwald N."/>
            <person name="Machado M."/>
            <person name="Johnson C.S."/>
            <person name="Arredondo F."/>
            <person name="Hong C."/>
            <person name="Coffey M."/>
            <person name="Young S.K."/>
            <person name="Zeng Q."/>
            <person name="Gargeya S."/>
            <person name="Fitzgerald M."/>
            <person name="Abouelleil A."/>
            <person name="Alvarado L."/>
            <person name="Chapman S.B."/>
            <person name="Gainer-Dewar J."/>
            <person name="Goldberg J."/>
            <person name="Griggs A."/>
            <person name="Gujja S."/>
            <person name="Hansen M."/>
            <person name="Howarth C."/>
            <person name="Imamovic A."/>
            <person name="Ireland A."/>
            <person name="Larimer J."/>
            <person name="McCowan C."/>
            <person name="Murphy C."/>
            <person name="Pearson M."/>
            <person name="Poon T.W."/>
            <person name="Priest M."/>
            <person name="Roberts A."/>
            <person name="Saif S."/>
            <person name="Shea T."/>
            <person name="Sykes S."/>
            <person name="Wortman J."/>
            <person name="Nusbaum C."/>
            <person name="Birren B."/>
        </authorList>
    </citation>
    <scope>NUCLEOTIDE SEQUENCE [LARGE SCALE GENOMIC DNA]</scope>
    <source>
        <strain evidence="1 2">INRA-310</strain>
    </source>
</reference>
<dbReference type="GeneID" id="20189604"/>
<proteinExistence type="predicted"/>
<dbReference type="EMBL" id="KI669562">
    <property type="protein sequence ID" value="ETN23373.1"/>
    <property type="molecule type" value="Genomic_DNA"/>
</dbReference>
<gene>
    <name evidence="1" type="ORF">PPTG_21005</name>
</gene>
<accession>W2RD86</accession>
<organism evidence="1 2">
    <name type="scientific">Phytophthora nicotianae (strain INRA-310)</name>
    <name type="common">Phytophthora parasitica</name>
    <dbReference type="NCBI Taxonomy" id="761204"/>
    <lineage>
        <taxon>Eukaryota</taxon>
        <taxon>Sar</taxon>
        <taxon>Stramenopiles</taxon>
        <taxon>Oomycota</taxon>
        <taxon>Peronosporomycetes</taxon>
        <taxon>Peronosporales</taxon>
        <taxon>Peronosporaceae</taxon>
        <taxon>Phytophthora</taxon>
    </lineage>
</organism>
<dbReference type="AlphaFoldDB" id="W2RD86"/>
<name>W2RD86_PHYN3</name>
<evidence type="ECO:0000313" key="1">
    <source>
        <dbReference type="EMBL" id="ETN23373.1"/>
    </source>
</evidence>
<evidence type="ECO:0000313" key="2">
    <source>
        <dbReference type="Proteomes" id="UP000018817"/>
    </source>
</evidence>
<dbReference type="Proteomes" id="UP000018817">
    <property type="component" value="Unassembled WGS sequence"/>
</dbReference>
<sequence length="111" mass="12351">MRARFVLYCVLGLPRGKPLTIASSARSQKRRPVKQEKKTAKTAAVMSLREGLVAKSTCVKKCVSMIPTVPRIQLPSAKFGMISGELEPTYLPVPRVFVFEHRQVLRASPEV</sequence>